<dbReference type="PANTHER" id="PTHR43350">
    <property type="entry name" value="NAD-DEPENDENT ALCOHOL DEHYDROGENASE"/>
    <property type="match status" value="1"/>
</dbReference>
<keyword evidence="4" id="KW-0862">Zinc</keyword>
<keyword evidence="8" id="KW-1185">Reference proteome</keyword>
<dbReference type="Gene3D" id="3.90.180.10">
    <property type="entry name" value="Medium-chain alcohol dehydrogenases, catalytic domain"/>
    <property type="match status" value="1"/>
</dbReference>
<dbReference type="OrthoDB" id="9797931at2"/>
<comment type="cofactor">
    <cofactor evidence="1">
        <name>Zn(2+)</name>
        <dbReference type="ChEBI" id="CHEBI:29105"/>
    </cofactor>
</comment>
<dbReference type="InterPro" id="IPR011032">
    <property type="entry name" value="GroES-like_sf"/>
</dbReference>
<dbReference type="SUPFAM" id="SSF51735">
    <property type="entry name" value="NAD(P)-binding Rossmann-fold domains"/>
    <property type="match status" value="1"/>
</dbReference>
<evidence type="ECO:0000256" key="5">
    <source>
        <dbReference type="ARBA" id="ARBA00023002"/>
    </source>
</evidence>
<keyword evidence="3" id="KW-0479">Metal-binding</keyword>
<feature type="domain" description="Alcohol dehydrogenase-like N-terminal" evidence="6">
    <location>
        <begin position="44"/>
        <end position="105"/>
    </location>
</feature>
<dbReference type="Pfam" id="PF08240">
    <property type="entry name" value="ADH_N"/>
    <property type="match status" value="1"/>
</dbReference>
<proteinExistence type="inferred from homology"/>
<dbReference type="RefSeq" id="WP_093938501.1">
    <property type="nucleotide sequence ID" value="NZ_JBHXJK010000012.1"/>
</dbReference>
<evidence type="ECO:0000313" key="8">
    <source>
        <dbReference type="Proteomes" id="UP000215223"/>
    </source>
</evidence>
<organism evidence="7 8">
    <name type="scientific">Amycolatopsis thailandensis</name>
    <dbReference type="NCBI Taxonomy" id="589330"/>
    <lineage>
        <taxon>Bacteria</taxon>
        <taxon>Bacillati</taxon>
        <taxon>Actinomycetota</taxon>
        <taxon>Actinomycetes</taxon>
        <taxon>Pseudonocardiales</taxon>
        <taxon>Pseudonocardiaceae</taxon>
        <taxon>Amycolatopsis</taxon>
    </lineage>
</organism>
<evidence type="ECO:0000259" key="6">
    <source>
        <dbReference type="Pfam" id="PF08240"/>
    </source>
</evidence>
<sequence>MTTSVSTTTGRSGIPLPATMKAFHLTAPRKTELATVPVPATPEDGLLLKTRCVSICSTDISVFEGHLFPPQYPVVLGHEYLGEVVEIGSDFDHESVGLEIGDRVVYWGQTDFEGLAEYRSVRPIFSGQVKRDVFWTDRNFLDDRRAAAVKIPAEMSDLECSFIEPTTGALRSILSNPPHIGDKVLILGTGPIGVIAGRIIKQLFAPNSVVSVDLNPNRNVFAAENFSDHAYLPDELDTAINEGTFDYVFDTLPTIKNVDEDRDPRRMAMRKLKPRGRYVLYGASQEMQKFDTWLMLAKGINIMSAPFDVSSFPMHHSANVIYSAMQILMSGVVDGARLLSSVCRFEDYDQLVSIFENYRSTTDLKTIVDFRG</sequence>
<dbReference type="AlphaFoldDB" id="A0A229RIW8"/>
<dbReference type="InterPro" id="IPR013154">
    <property type="entry name" value="ADH-like_N"/>
</dbReference>
<dbReference type="SUPFAM" id="SSF50129">
    <property type="entry name" value="GroES-like"/>
    <property type="match status" value="1"/>
</dbReference>
<evidence type="ECO:0000313" key="7">
    <source>
        <dbReference type="EMBL" id="OXM46616.1"/>
    </source>
</evidence>
<dbReference type="GO" id="GO:0046872">
    <property type="term" value="F:metal ion binding"/>
    <property type="evidence" value="ECO:0007669"/>
    <property type="project" value="UniProtKB-KW"/>
</dbReference>
<evidence type="ECO:0000256" key="2">
    <source>
        <dbReference type="ARBA" id="ARBA00008072"/>
    </source>
</evidence>
<dbReference type="GO" id="GO:0016491">
    <property type="term" value="F:oxidoreductase activity"/>
    <property type="evidence" value="ECO:0007669"/>
    <property type="project" value="UniProtKB-KW"/>
</dbReference>
<comment type="similarity">
    <text evidence="2">Belongs to the zinc-containing alcohol dehydrogenase family.</text>
</comment>
<comment type="caution">
    <text evidence="7">The sequence shown here is derived from an EMBL/GenBank/DDBJ whole genome shotgun (WGS) entry which is preliminary data.</text>
</comment>
<reference evidence="7 8" key="1">
    <citation type="submission" date="2017-07" db="EMBL/GenBank/DDBJ databases">
        <title>Amycolatopsis thailandensis Genome sequencing and assembly.</title>
        <authorList>
            <person name="Kaur N."/>
            <person name="Mayilraj S."/>
        </authorList>
    </citation>
    <scope>NUCLEOTIDE SEQUENCE [LARGE SCALE GENOMIC DNA]</scope>
    <source>
        <strain evidence="7 8">JCM 16380</strain>
    </source>
</reference>
<gene>
    <name evidence="7" type="ORF">CFP71_36635</name>
</gene>
<protein>
    <submittedName>
        <fullName evidence="7">Alcohol dehydrogenase</fullName>
    </submittedName>
</protein>
<evidence type="ECO:0000256" key="1">
    <source>
        <dbReference type="ARBA" id="ARBA00001947"/>
    </source>
</evidence>
<keyword evidence="5" id="KW-0560">Oxidoreductase</keyword>
<evidence type="ECO:0000256" key="4">
    <source>
        <dbReference type="ARBA" id="ARBA00022833"/>
    </source>
</evidence>
<name>A0A229RIW8_9PSEU</name>
<dbReference type="InterPro" id="IPR036291">
    <property type="entry name" value="NAD(P)-bd_dom_sf"/>
</dbReference>
<dbReference type="Proteomes" id="UP000215223">
    <property type="component" value="Unassembled WGS sequence"/>
</dbReference>
<evidence type="ECO:0000256" key="3">
    <source>
        <dbReference type="ARBA" id="ARBA00022723"/>
    </source>
</evidence>
<dbReference type="PANTHER" id="PTHR43350:SF19">
    <property type="entry name" value="D-GULOSIDE 3-DEHYDROGENASE"/>
    <property type="match status" value="1"/>
</dbReference>
<dbReference type="EMBL" id="NMQT01000148">
    <property type="protein sequence ID" value="OXM46616.1"/>
    <property type="molecule type" value="Genomic_DNA"/>
</dbReference>
<accession>A0A229RIW8</accession>
<dbReference type="Gene3D" id="3.40.50.720">
    <property type="entry name" value="NAD(P)-binding Rossmann-like Domain"/>
    <property type="match status" value="1"/>
</dbReference>